<dbReference type="InterPro" id="IPR025519">
    <property type="entry name" value="DUF4407"/>
</dbReference>
<sequence>MYANRITPAGVAVLLGAALAWLVAALAVADSTDAPTATVITVTSVFGVLAAAVSWAISSRPTRNRAGVAGRAAVGVALGVIVGELATVVLLSGTVDRSLRDQAALRADATPAVAQAAAGLQRTIDTRAGLDDAVTRALQRRDEALVVARCEFNASPECPQTRITGLPGAGAENRTANAFLDDATRQLDSATAERVRRAPALEADIAAGERTLTQARETAAAEVDHGLGARWAVMNDQTLATPTAMLLRLLAIGFCVLVYLLPLILKLWRGETTHDRGAAARATREQADMAADTAIAVKKAEVRAAVETMWAEQQLASARLAVEAQTEIDREQHRRRVIEAISEPTLVEASRVPEPELPQPESPKAELAQVESAGELEPRRDGGGSLVPTIPGITKAATRWIRPFVPPIVTTAVETATKPLRGVRQIFEEQEEVHFSMRRSRTLTVHTEESVEEGSEPEDQRLSAAATRTVVSSQRGNVGQRSAPSLAPGTHGPGQLPSGVDKRD</sequence>
<keyword evidence="5" id="KW-1185">Reference proteome</keyword>
<keyword evidence="3" id="KW-0732">Signal</keyword>
<evidence type="ECO:0000313" key="4">
    <source>
        <dbReference type="EMBL" id="AEV71601.1"/>
    </source>
</evidence>
<feature type="chain" id="PRO_5003515159" description="DUF4407 domain-containing protein" evidence="3">
    <location>
        <begin position="30"/>
        <end position="504"/>
    </location>
</feature>
<dbReference type="AlphaFoldDB" id="G8RSX9"/>
<proteinExistence type="predicted"/>
<keyword evidence="2" id="KW-1133">Transmembrane helix</keyword>
<evidence type="ECO:0000256" key="1">
    <source>
        <dbReference type="SAM" id="MobiDB-lite"/>
    </source>
</evidence>
<dbReference type="PATRIC" id="fig|710685.3.peg.979"/>
<evidence type="ECO:0000313" key="5">
    <source>
        <dbReference type="Proteomes" id="UP000005442"/>
    </source>
</evidence>
<dbReference type="eggNOG" id="ENOG5031DP1">
    <property type="taxonomic scope" value="Bacteria"/>
</dbReference>
<dbReference type="OrthoDB" id="4571476at2"/>
<dbReference type="RefSeq" id="WP_014209416.1">
    <property type="nucleotide sequence ID" value="NC_016604.1"/>
</dbReference>
<organism evidence="4 5">
    <name type="scientific">Mycolicibacterium rhodesiae (strain NBB3)</name>
    <name type="common">Mycobacterium rhodesiae</name>
    <dbReference type="NCBI Taxonomy" id="710685"/>
    <lineage>
        <taxon>Bacteria</taxon>
        <taxon>Bacillati</taxon>
        <taxon>Actinomycetota</taxon>
        <taxon>Actinomycetes</taxon>
        <taxon>Mycobacteriales</taxon>
        <taxon>Mycobacteriaceae</taxon>
        <taxon>Mycolicibacterium</taxon>
    </lineage>
</organism>
<dbReference type="STRING" id="710685.MycrhN_0973"/>
<evidence type="ECO:0000256" key="2">
    <source>
        <dbReference type="SAM" id="Phobius"/>
    </source>
</evidence>
<reference evidence="4 5" key="1">
    <citation type="submission" date="2011-12" db="EMBL/GenBank/DDBJ databases">
        <title>Complete sequence of Mycobacterium rhodesiae NBB3.</title>
        <authorList>
            <consortium name="US DOE Joint Genome Institute"/>
            <person name="Lucas S."/>
            <person name="Han J."/>
            <person name="Lapidus A."/>
            <person name="Cheng J.-F."/>
            <person name="Goodwin L."/>
            <person name="Pitluck S."/>
            <person name="Peters L."/>
            <person name="Mikhailova N."/>
            <person name="Gu W."/>
            <person name="Detter J.C."/>
            <person name="Han C."/>
            <person name="Tapia R."/>
            <person name="Land M."/>
            <person name="Hauser L."/>
            <person name="Kyrpides N."/>
            <person name="Ivanova N."/>
            <person name="Pagani I."/>
            <person name="Mattes T."/>
            <person name="Holmes A."/>
            <person name="Rutledge P."/>
            <person name="Paulsen I."/>
            <person name="Coleman N."/>
            <person name="Woyke T."/>
        </authorList>
    </citation>
    <scope>NUCLEOTIDE SEQUENCE [LARGE SCALE GENOMIC DNA]</scope>
    <source>
        <strain evidence="4 5">NBB3</strain>
    </source>
</reference>
<accession>G8RSX9</accession>
<keyword evidence="2" id="KW-0472">Membrane</keyword>
<feature type="transmembrane region" description="Helical" evidence="2">
    <location>
        <begin position="69"/>
        <end position="91"/>
    </location>
</feature>
<name>G8RSX9_MYCRN</name>
<dbReference type="KEGG" id="mrh:MycrhN_0973"/>
<dbReference type="EMBL" id="CP003169">
    <property type="protein sequence ID" value="AEV71601.1"/>
    <property type="molecule type" value="Genomic_DNA"/>
</dbReference>
<keyword evidence="2" id="KW-0812">Transmembrane</keyword>
<feature type="compositionally biased region" description="Polar residues" evidence="1">
    <location>
        <begin position="469"/>
        <end position="483"/>
    </location>
</feature>
<dbReference type="Pfam" id="PF14362">
    <property type="entry name" value="DUF4407"/>
    <property type="match status" value="1"/>
</dbReference>
<feature type="transmembrane region" description="Helical" evidence="2">
    <location>
        <begin position="39"/>
        <end position="57"/>
    </location>
</feature>
<protein>
    <recommendedName>
        <fullName evidence="6">DUF4407 domain-containing protein</fullName>
    </recommendedName>
</protein>
<feature type="signal peptide" evidence="3">
    <location>
        <begin position="1"/>
        <end position="29"/>
    </location>
</feature>
<feature type="region of interest" description="Disordered" evidence="1">
    <location>
        <begin position="433"/>
        <end position="504"/>
    </location>
</feature>
<feature type="transmembrane region" description="Helical" evidence="2">
    <location>
        <begin position="245"/>
        <end position="265"/>
    </location>
</feature>
<evidence type="ECO:0000256" key="3">
    <source>
        <dbReference type="SAM" id="SignalP"/>
    </source>
</evidence>
<dbReference type="Proteomes" id="UP000005442">
    <property type="component" value="Chromosome"/>
</dbReference>
<evidence type="ECO:0008006" key="6">
    <source>
        <dbReference type="Google" id="ProtNLM"/>
    </source>
</evidence>
<feature type="region of interest" description="Disordered" evidence="1">
    <location>
        <begin position="348"/>
        <end position="387"/>
    </location>
</feature>
<dbReference type="HOGENOM" id="CLU_035405_1_0_11"/>
<gene>
    <name evidence="4" type="ordered locus">MycrhN_0973</name>
</gene>